<dbReference type="EMBL" id="VIFM01000135">
    <property type="protein sequence ID" value="TQF12527.1"/>
    <property type="molecule type" value="Genomic_DNA"/>
</dbReference>
<dbReference type="InterPro" id="IPR029063">
    <property type="entry name" value="SAM-dependent_MTases_sf"/>
</dbReference>
<evidence type="ECO:0000256" key="1">
    <source>
        <dbReference type="ARBA" id="ARBA00022603"/>
    </source>
</evidence>
<dbReference type="GO" id="GO:0046983">
    <property type="term" value="F:protein dimerization activity"/>
    <property type="evidence" value="ECO:0007669"/>
    <property type="project" value="InterPro"/>
</dbReference>
<dbReference type="OrthoDB" id="9767938at2"/>
<keyword evidence="1 6" id="KW-0489">Methyltransferase</keyword>
<feature type="domain" description="O-methyltransferase dimerisation" evidence="5">
    <location>
        <begin position="28"/>
        <end position="96"/>
    </location>
</feature>
<dbReference type="Proteomes" id="UP000315369">
    <property type="component" value="Unassembled WGS sequence"/>
</dbReference>
<dbReference type="InterPro" id="IPR036388">
    <property type="entry name" value="WH-like_DNA-bd_sf"/>
</dbReference>
<gene>
    <name evidence="6" type="ORF">FJV41_28550</name>
</gene>
<comment type="caution">
    <text evidence="6">The sequence shown here is derived from an EMBL/GenBank/DDBJ whole genome shotgun (WGS) entry which is preliminary data.</text>
</comment>
<dbReference type="Gene3D" id="3.40.50.150">
    <property type="entry name" value="Vaccinia Virus protein VP39"/>
    <property type="match status" value="1"/>
</dbReference>
<dbReference type="GO" id="GO:0008171">
    <property type="term" value="F:O-methyltransferase activity"/>
    <property type="evidence" value="ECO:0007669"/>
    <property type="project" value="InterPro"/>
</dbReference>
<dbReference type="Pfam" id="PF08100">
    <property type="entry name" value="Dimerisation"/>
    <property type="match status" value="1"/>
</dbReference>
<keyword evidence="2 6" id="KW-0808">Transferase</keyword>
<dbReference type="GO" id="GO:0032259">
    <property type="term" value="P:methylation"/>
    <property type="evidence" value="ECO:0007669"/>
    <property type="project" value="UniProtKB-KW"/>
</dbReference>
<dbReference type="PIRSF" id="PIRSF005739">
    <property type="entry name" value="O-mtase"/>
    <property type="match status" value="1"/>
</dbReference>
<reference evidence="6 7" key="1">
    <citation type="submission" date="2019-06" db="EMBL/GenBank/DDBJ databases">
        <authorList>
            <person name="Livingstone P."/>
            <person name="Whitworth D."/>
        </authorList>
    </citation>
    <scope>NUCLEOTIDE SEQUENCE [LARGE SCALE GENOMIC DNA]</scope>
    <source>
        <strain evidence="6 7">AM401</strain>
    </source>
</reference>
<dbReference type="RefSeq" id="WP_141645733.1">
    <property type="nucleotide sequence ID" value="NZ_VIFM01000135.1"/>
</dbReference>
<evidence type="ECO:0000313" key="7">
    <source>
        <dbReference type="Proteomes" id="UP000315369"/>
    </source>
</evidence>
<sequence>MKTDNALLKVAARPATGPLTHDDLTFILFGASAAQYLNAACELNLFELLEHKPGLAKEEIALRLELQPRAIDILLLGTTSLRLTERVDGAYRNAEVISRMFKEETWAIFKSVVGFEQYICYEGQVDFTESLKANRNVGLRRVRGAGRDLYHRLSENPHMEQVFYEYMRSWSELSNPLLFKHVDFSGVRKVLDVGGGDGVNAIALAQAYPNVEVTVLEIPGTAPLTRRRIAEAGLSERIKVHAGDMFAEPFPPGHDCVLFSHQLVIWTPEENTSLLRRAYEALPPGGRVVIFSSISNDAGDGPLMAALDSVYFAAIPAEGGMIYAWEQYESWVKAAGFKRADRIPCGAWTPHGVLQATK</sequence>
<evidence type="ECO:0000259" key="5">
    <source>
        <dbReference type="Pfam" id="PF08100"/>
    </source>
</evidence>
<evidence type="ECO:0000259" key="4">
    <source>
        <dbReference type="Pfam" id="PF00891"/>
    </source>
</evidence>
<dbReference type="InterPro" id="IPR001077">
    <property type="entry name" value="COMT_C"/>
</dbReference>
<protein>
    <submittedName>
        <fullName evidence="6">Methyltransferase domain-containing protein</fullName>
    </submittedName>
</protein>
<dbReference type="CDD" id="cd02440">
    <property type="entry name" value="AdoMet_MTases"/>
    <property type="match status" value="1"/>
</dbReference>
<feature type="domain" description="O-methyltransferase C-terminal" evidence="4">
    <location>
        <begin position="141"/>
        <end position="338"/>
    </location>
</feature>
<dbReference type="Gene3D" id="1.10.10.10">
    <property type="entry name" value="Winged helix-like DNA-binding domain superfamily/Winged helix DNA-binding domain"/>
    <property type="match status" value="1"/>
</dbReference>
<evidence type="ECO:0000256" key="3">
    <source>
        <dbReference type="ARBA" id="ARBA00022691"/>
    </source>
</evidence>
<keyword evidence="7" id="KW-1185">Reference proteome</keyword>
<accession>A0A540WUC8</accession>
<dbReference type="Gene3D" id="1.20.58.1390">
    <property type="match status" value="1"/>
</dbReference>
<evidence type="ECO:0000256" key="2">
    <source>
        <dbReference type="ARBA" id="ARBA00022679"/>
    </source>
</evidence>
<dbReference type="PANTHER" id="PTHR11746">
    <property type="entry name" value="O-METHYLTRANSFERASE"/>
    <property type="match status" value="1"/>
</dbReference>
<dbReference type="FunFam" id="3.40.50.150:FF:000405">
    <property type="entry name" value="Carminomycin 4-O-methyltransferase DnrK"/>
    <property type="match status" value="1"/>
</dbReference>
<dbReference type="PROSITE" id="PS51683">
    <property type="entry name" value="SAM_OMT_II"/>
    <property type="match status" value="1"/>
</dbReference>
<keyword evidence="3" id="KW-0949">S-adenosyl-L-methionine</keyword>
<organism evidence="6 7">
    <name type="scientific">Myxococcus llanfairpwllgwyngyllgogerychwyrndrobwllllantysiliogogogochensis</name>
    <dbReference type="NCBI Taxonomy" id="2590453"/>
    <lineage>
        <taxon>Bacteria</taxon>
        <taxon>Pseudomonadati</taxon>
        <taxon>Myxococcota</taxon>
        <taxon>Myxococcia</taxon>
        <taxon>Myxococcales</taxon>
        <taxon>Cystobacterineae</taxon>
        <taxon>Myxococcaceae</taxon>
        <taxon>Myxococcus</taxon>
    </lineage>
</organism>
<dbReference type="InterPro" id="IPR012967">
    <property type="entry name" value="COMT_dimerisation"/>
</dbReference>
<dbReference type="Pfam" id="PF00891">
    <property type="entry name" value="Methyltransf_2"/>
    <property type="match status" value="1"/>
</dbReference>
<dbReference type="InterPro" id="IPR016461">
    <property type="entry name" value="COMT-like"/>
</dbReference>
<dbReference type="SUPFAM" id="SSF53335">
    <property type="entry name" value="S-adenosyl-L-methionine-dependent methyltransferases"/>
    <property type="match status" value="1"/>
</dbReference>
<proteinExistence type="predicted"/>
<name>A0A540WUC8_9BACT</name>
<evidence type="ECO:0000313" key="6">
    <source>
        <dbReference type="EMBL" id="TQF12527.1"/>
    </source>
</evidence>
<dbReference type="AlphaFoldDB" id="A0A540WUC8"/>